<dbReference type="OrthoDB" id="1420794at2"/>
<evidence type="ECO:0000313" key="1">
    <source>
        <dbReference type="EMBL" id="QNU66351.1"/>
    </source>
</evidence>
<sequence length="389" mass="44802">MNIKALLLKQYDLYPKMQIQDIVKLIYQNEFAGGHLIENEDDILRKLQEELCSLKHSCMDKRIPCDAFEDIGNNLCRLHLAALKYYDISLNTVNKLFISTANSIKGSIQSFEEKLDVLRQCCKEGLLPYSLEELEAYLCSYKKKGYPPVSHSEIFRAAYSPAYRIVRSEYHDFFEVFCRIDSLMKSKDRVTVAIDGNSGAGKSTLASLIGNVYECNIFHMDDFFLTPELKTEERLREVGGNVDYVRFKHEVIDKINSGREFQYHKYDCKQRILVGPIPVSPQKLNIIEGSYSLHPTLVGNYDLKIFLCIDEKEQISRILKRNGAAMLKSFLCEWIPLENRYFKELNIKGLSDLVFSSVVVPDSVSALRNVINNNLKRMEDSYENSNSSR</sequence>
<evidence type="ECO:0008006" key="3">
    <source>
        <dbReference type="Google" id="ProtNLM"/>
    </source>
</evidence>
<dbReference type="InterPro" id="IPR027417">
    <property type="entry name" value="P-loop_NTPase"/>
</dbReference>
<dbReference type="RefSeq" id="WP_137698954.1">
    <property type="nucleotide sequence ID" value="NZ_CP061336.1"/>
</dbReference>
<organism evidence="1 2">
    <name type="scientific">Ruminiclostridium herbifermentans</name>
    <dbReference type="NCBI Taxonomy" id="2488810"/>
    <lineage>
        <taxon>Bacteria</taxon>
        <taxon>Bacillati</taxon>
        <taxon>Bacillota</taxon>
        <taxon>Clostridia</taxon>
        <taxon>Eubacteriales</taxon>
        <taxon>Oscillospiraceae</taxon>
        <taxon>Ruminiclostridium</taxon>
    </lineage>
</organism>
<protein>
    <recommendedName>
        <fullName evidence="3">Uridine kinase</fullName>
    </recommendedName>
</protein>
<proteinExistence type="predicted"/>
<dbReference type="Proteomes" id="UP000306409">
    <property type="component" value="Chromosome"/>
</dbReference>
<dbReference type="Gene3D" id="3.40.50.300">
    <property type="entry name" value="P-loop containing nucleotide triphosphate hydrolases"/>
    <property type="match status" value="1"/>
</dbReference>
<keyword evidence="2" id="KW-1185">Reference proteome</keyword>
<reference evidence="1 2" key="1">
    <citation type="submission" date="2020-09" db="EMBL/GenBank/DDBJ databases">
        <title>Characterization and genome sequencing of Ruminiclostridium sp. nov. MA18.</title>
        <authorList>
            <person name="Rettenmaier R."/>
            <person name="Kowollik M.-L."/>
            <person name="Liebl W."/>
            <person name="Zverlov V."/>
        </authorList>
    </citation>
    <scope>NUCLEOTIDE SEQUENCE [LARGE SCALE GENOMIC DNA]</scope>
    <source>
        <strain evidence="1 2">MA18</strain>
    </source>
</reference>
<dbReference type="SUPFAM" id="SSF52540">
    <property type="entry name" value="P-loop containing nucleoside triphosphate hydrolases"/>
    <property type="match status" value="1"/>
</dbReference>
<gene>
    <name evidence="1" type="ORF">EHE19_015960</name>
</gene>
<name>A0A4U7JC68_9FIRM</name>
<dbReference type="KEGG" id="rher:EHE19_015960"/>
<accession>A0A4U7JC68</accession>
<dbReference type="EMBL" id="CP061336">
    <property type="protein sequence ID" value="QNU66351.1"/>
    <property type="molecule type" value="Genomic_DNA"/>
</dbReference>
<dbReference type="AlphaFoldDB" id="A0A4U7JC68"/>
<evidence type="ECO:0000313" key="2">
    <source>
        <dbReference type="Proteomes" id="UP000306409"/>
    </source>
</evidence>